<dbReference type="Proteomes" id="UP000054558">
    <property type="component" value="Unassembled WGS sequence"/>
</dbReference>
<gene>
    <name evidence="1" type="ORF">KFL_000290480</name>
</gene>
<dbReference type="EMBL" id="DF236978">
    <property type="protein sequence ID" value="GAQ79398.1"/>
    <property type="molecule type" value="Genomic_DNA"/>
</dbReference>
<dbReference type="OMA" id="RSHSIWI"/>
<evidence type="ECO:0000313" key="2">
    <source>
        <dbReference type="Proteomes" id="UP000054558"/>
    </source>
</evidence>
<reference evidence="1 2" key="1">
    <citation type="journal article" date="2014" name="Nat. Commun.">
        <title>Klebsormidium flaccidum genome reveals primary factors for plant terrestrial adaptation.</title>
        <authorList>
            <person name="Hori K."/>
            <person name="Maruyama F."/>
            <person name="Fujisawa T."/>
            <person name="Togashi T."/>
            <person name="Yamamoto N."/>
            <person name="Seo M."/>
            <person name="Sato S."/>
            <person name="Yamada T."/>
            <person name="Mori H."/>
            <person name="Tajima N."/>
            <person name="Moriyama T."/>
            <person name="Ikeuchi M."/>
            <person name="Watanabe M."/>
            <person name="Wada H."/>
            <person name="Kobayashi K."/>
            <person name="Saito M."/>
            <person name="Masuda T."/>
            <person name="Sasaki-Sekimoto Y."/>
            <person name="Mashiguchi K."/>
            <person name="Awai K."/>
            <person name="Shimojima M."/>
            <person name="Masuda S."/>
            <person name="Iwai M."/>
            <person name="Nobusawa T."/>
            <person name="Narise T."/>
            <person name="Kondo S."/>
            <person name="Saito H."/>
            <person name="Sato R."/>
            <person name="Murakawa M."/>
            <person name="Ihara Y."/>
            <person name="Oshima-Yamada Y."/>
            <person name="Ohtaka K."/>
            <person name="Satoh M."/>
            <person name="Sonobe K."/>
            <person name="Ishii M."/>
            <person name="Ohtani R."/>
            <person name="Kanamori-Sato M."/>
            <person name="Honoki R."/>
            <person name="Miyazaki D."/>
            <person name="Mochizuki H."/>
            <person name="Umetsu J."/>
            <person name="Higashi K."/>
            <person name="Shibata D."/>
            <person name="Kamiya Y."/>
            <person name="Sato N."/>
            <person name="Nakamura Y."/>
            <person name="Tabata S."/>
            <person name="Ida S."/>
            <person name="Kurokawa K."/>
            <person name="Ohta H."/>
        </authorList>
    </citation>
    <scope>NUCLEOTIDE SEQUENCE [LARGE SCALE GENOMIC DNA]</scope>
    <source>
        <strain evidence="1 2">NIES-2285</strain>
    </source>
</reference>
<dbReference type="OrthoDB" id="1937598at2759"/>
<protein>
    <submittedName>
        <fullName evidence="1">Uncharacterized protein</fullName>
    </submittedName>
</protein>
<proteinExistence type="predicted"/>
<evidence type="ECO:0000313" key="1">
    <source>
        <dbReference type="EMBL" id="GAQ79398.1"/>
    </source>
</evidence>
<sequence length="277" mass="30767">MCTALPSESDKVEAARSKIRVSLEDLVSSLEELSRSLQRVTSSLSHTLSSLDSEIASSNLPSIEKQYMQQGSFGRRAQSDLPNQFSGEGLPEAEERNAVVSKVAFKLQQAFVQARVDFLGKPFQLALEEFVDCTMRVYALGVDLLTLQLQLVLAERAYYGKDLAEDVQEMVTQEGHVRAMWIRLAYITLNHAAEVKAAKEGDQSAADIRIDPQEDLGGQGQFVKSVIKMHLEQGLTLDRLKLEQAYAEKTDSPAIEALQQSHYLILMTLAKALGEYE</sequence>
<name>A0A1Y1HU77_KLENI</name>
<dbReference type="AlphaFoldDB" id="A0A1Y1HU77"/>
<accession>A0A1Y1HU77</accession>
<organism evidence="1 2">
    <name type="scientific">Klebsormidium nitens</name>
    <name type="common">Green alga</name>
    <name type="synonym">Ulothrix nitens</name>
    <dbReference type="NCBI Taxonomy" id="105231"/>
    <lineage>
        <taxon>Eukaryota</taxon>
        <taxon>Viridiplantae</taxon>
        <taxon>Streptophyta</taxon>
        <taxon>Klebsormidiophyceae</taxon>
        <taxon>Klebsormidiales</taxon>
        <taxon>Klebsormidiaceae</taxon>
        <taxon>Klebsormidium</taxon>
    </lineage>
</organism>
<keyword evidence="2" id="KW-1185">Reference proteome</keyword>